<organism evidence="1">
    <name type="scientific">marine metagenome</name>
    <dbReference type="NCBI Taxonomy" id="408172"/>
    <lineage>
        <taxon>unclassified sequences</taxon>
        <taxon>metagenomes</taxon>
        <taxon>ecological metagenomes</taxon>
    </lineage>
</organism>
<dbReference type="AlphaFoldDB" id="A0A382I928"/>
<proteinExistence type="predicted"/>
<feature type="non-terminal residue" evidence="1">
    <location>
        <position position="26"/>
    </location>
</feature>
<reference evidence="1" key="1">
    <citation type="submission" date="2018-05" db="EMBL/GenBank/DDBJ databases">
        <authorList>
            <person name="Lanie J.A."/>
            <person name="Ng W.-L."/>
            <person name="Kazmierczak K.M."/>
            <person name="Andrzejewski T.M."/>
            <person name="Davidsen T.M."/>
            <person name="Wayne K.J."/>
            <person name="Tettelin H."/>
            <person name="Glass J.I."/>
            <person name="Rusch D."/>
            <person name="Podicherti R."/>
            <person name="Tsui H.-C.T."/>
            <person name="Winkler M.E."/>
        </authorList>
    </citation>
    <scope>NUCLEOTIDE SEQUENCE</scope>
</reference>
<feature type="non-terminal residue" evidence="1">
    <location>
        <position position="1"/>
    </location>
</feature>
<evidence type="ECO:0000313" key="1">
    <source>
        <dbReference type="EMBL" id="SVB95383.1"/>
    </source>
</evidence>
<protein>
    <submittedName>
        <fullName evidence="1">Uncharacterized protein</fullName>
    </submittedName>
</protein>
<gene>
    <name evidence="1" type="ORF">METZ01_LOCUS248237</name>
</gene>
<dbReference type="EMBL" id="UINC01065572">
    <property type="protein sequence ID" value="SVB95383.1"/>
    <property type="molecule type" value="Genomic_DNA"/>
</dbReference>
<name>A0A382I928_9ZZZZ</name>
<sequence length="26" mass="2651">VTGVADATAFTDAPEGYRATDLLPKA</sequence>
<accession>A0A382I928</accession>